<comment type="subcellular location">
    <subcellularLocation>
        <location evidence="1">Cell inner membrane</location>
        <topology evidence="1">Peripheral membrane protein</topology>
        <orientation evidence="1">Cytoplasmic side</orientation>
    </subcellularLocation>
</comment>
<evidence type="ECO:0000256" key="8">
    <source>
        <dbReference type="ARBA" id="ARBA00023136"/>
    </source>
</evidence>
<reference evidence="14 15" key="1">
    <citation type="submission" date="2009-01" db="EMBL/GenBank/DDBJ databases">
        <title>Complete sequence of Geobacter sp. FRC-32.</title>
        <authorList>
            <consortium name="US DOE Joint Genome Institute"/>
            <person name="Lucas S."/>
            <person name="Copeland A."/>
            <person name="Lapidus A."/>
            <person name="Glavina del Rio T."/>
            <person name="Dalin E."/>
            <person name="Tice H."/>
            <person name="Bruce D."/>
            <person name="Goodwin L."/>
            <person name="Pitluck S."/>
            <person name="Saunders E."/>
            <person name="Brettin T."/>
            <person name="Detter J.C."/>
            <person name="Han C."/>
            <person name="Larimer F."/>
            <person name="Land M."/>
            <person name="Hauser L."/>
            <person name="Kyrpides N."/>
            <person name="Ovchinnikova G."/>
            <person name="Kostka J."/>
            <person name="Richardson P."/>
        </authorList>
    </citation>
    <scope>NUCLEOTIDE SEQUENCE [LARGE SCALE GENOMIC DNA]</scope>
    <source>
        <strain evidence="15">DSM 22248 / JCM 15807 / FRC-32</strain>
    </source>
</reference>
<dbReference type="NCBIfam" id="TIGR02193">
    <property type="entry name" value="heptsyl_trn_I"/>
    <property type="match status" value="1"/>
</dbReference>
<keyword evidence="15" id="KW-1185">Reference proteome</keyword>
<dbReference type="eggNOG" id="COG0859">
    <property type="taxonomic scope" value="Bacteria"/>
</dbReference>
<dbReference type="GO" id="GO:0005886">
    <property type="term" value="C:plasma membrane"/>
    <property type="evidence" value="ECO:0007669"/>
    <property type="project" value="UniProtKB-SubCell"/>
</dbReference>
<dbReference type="CDD" id="cd03789">
    <property type="entry name" value="GT9_LPS_heptosyltransferase"/>
    <property type="match status" value="1"/>
</dbReference>
<evidence type="ECO:0000256" key="11">
    <source>
        <dbReference type="ARBA" id="ARBA00044190"/>
    </source>
</evidence>
<evidence type="ECO:0000256" key="2">
    <source>
        <dbReference type="ARBA" id="ARBA00004713"/>
    </source>
</evidence>
<name>B9M8X5_GEODF</name>
<keyword evidence="7" id="KW-0448">Lipopolysaccharide biosynthesis</keyword>
<sequence length="346" mass="38824">MRVLIVKMSAMGDIIHALPVLDYLHNVSPGIEIDWLVEEPFLDVVAGNPQISMIHTARSKAWRKSLFSSRTFSETAALKRTLQERDYDIVFDIQGNIKSGVYGWLTGADNRIGFDAEVLQERLNMLFTTRRIPLRPQDSHITEQYLRLVSVPFGRDYREMQLVSDIYTTPEDDAAAEALLSTLADGLVFLFHYGTTWQTKFWREESWVALGRDLLGRFPESSVLLSWGNDSEHQVVMRIAAAIGTGARVIDRYPLKGLTALLKKVDLVIGGDTGPVHLAAAVGTATVSFYRASDGKRSGPRGDNHVIIQSPMPCSRCFRTRCDQDEECRRSITVEVVMHGVEKLLV</sequence>
<dbReference type="Pfam" id="PF01075">
    <property type="entry name" value="Glyco_transf_9"/>
    <property type="match status" value="1"/>
</dbReference>
<evidence type="ECO:0000256" key="13">
    <source>
        <dbReference type="ARBA" id="ARBA00049201"/>
    </source>
</evidence>
<dbReference type="PANTHER" id="PTHR30160">
    <property type="entry name" value="TETRAACYLDISACCHARIDE 4'-KINASE-RELATED"/>
    <property type="match status" value="1"/>
</dbReference>
<comment type="similarity">
    <text evidence="9">Belongs to the glycosyltransferase 9 family.</text>
</comment>
<evidence type="ECO:0000256" key="10">
    <source>
        <dbReference type="ARBA" id="ARBA00044041"/>
    </source>
</evidence>
<dbReference type="EMBL" id="CP001390">
    <property type="protein sequence ID" value="ACM20471.1"/>
    <property type="molecule type" value="Genomic_DNA"/>
</dbReference>
<dbReference type="SUPFAM" id="SSF53756">
    <property type="entry name" value="UDP-Glycosyltransferase/glycogen phosphorylase"/>
    <property type="match status" value="1"/>
</dbReference>
<dbReference type="GO" id="GO:0008713">
    <property type="term" value="F:ADP-heptose-lipopolysaccharide heptosyltransferase activity"/>
    <property type="evidence" value="ECO:0007669"/>
    <property type="project" value="TreeGrafter"/>
</dbReference>
<dbReference type="InterPro" id="IPR011908">
    <property type="entry name" value="LipoPS_heptosylTferase-I"/>
</dbReference>
<evidence type="ECO:0000256" key="5">
    <source>
        <dbReference type="ARBA" id="ARBA00022676"/>
    </source>
</evidence>
<dbReference type="Gene3D" id="3.40.50.2000">
    <property type="entry name" value="Glycogen Phosphorylase B"/>
    <property type="match status" value="2"/>
</dbReference>
<dbReference type="Proteomes" id="UP000007721">
    <property type="component" value="Chromosome"/>
</dbReference>
<evidence type="ECO:0000256" key="3">
    <source>
        <dbReference type="ARBA" id="ARBA00022475"/>
    </source>
</evidence>
<evidence type="ECO:0000256" key="7">
    <source>
        <dbReference type="ARBA" id="ARBA00022985"/>
    </source>
</evidence>
<keyword evidence="8" id="KW-0472">Membrane</keyword>
<evidence type="ECO:0000256" key="4">
    <source>
        <dbReference type="ARBA" id="ARBA00022519"/>
    </source>
</evidence>
<evidence type="ECO:0000256" key="1">
    <source>
        <dbReference type="ARBA" id="ARBA00004515"/>
    </source>
</evidence>
<keyword evidence="3" id="KW-1003">Cell membrane</keyword>
<comment type="pathway">
    <text evidence="2">Bacterial outer membrane biogenesis; LPS core biosynthesis.</text>
</comment>
<comment type="catalytic activity">
    <reaction evidence="13">
        <text>an alpha-Kdo-(2-&gt;4)-alpha-Kdo-(2-&gt;6)-lipid A + ADP-L-glycero-beta-D-manno-heptose = an L-alpha-D-Hep-(1-&gt;5)-[alpha-Kdo-(2-&gt;4)]-alpha-Kdo-(2-&gt;6)-lipid A + ADP + H(+)</text>
        <dbReference type="Rhea" id="RHEA:74067"/>
        <dbReference type="ChEBI" id="CHEBI:15378"/>
        <dbReference type="ChEBI" id="CHEBI:61506"/>
        <dbReference type="ChEBI" id="CHEBI:176431"/>
        <dbReference type="ChEBI" id="CHEBI:193068"/>
        <dbReference type="ChEBI" id="CHEBI:456216"/>
        <dbReference type="EC" id="2.4.99.23"/>
    </reaction>
</comment>
<dbReference type="GO" id="GO:0009244">
    <property type="term" value="P:lipopolysaccharide core region biosynthetic process"/>
    <property type="evidence" value="ECO:0007669"/>
    <property type="project" value="InterPro"/>
</dbReference>
<gene>
    <name evidence="14" type="ordered locus">Geob_2116</name>
</gene>
<proteinExistence type="inferred from homology"/>
<dbReference type="EC" id="2.4.99.23" evidence="10"/>
<evidence type="ECO:0000256" key="9">
    <source>
        <dbReference type="ARBA" id="ARBA00043995"/>
    </source>
</evidence>
<dbReference type="STRING" id="316067.Geob_2116"/>
<dbReference type="AlphaFoldDB" id="B9M8X5"/>
<organism evidence="14 15">
    <name type="scientific">Geotalea daltonii (strain DSM 22248 / JCM 15807 / FRC-32)</name>
    <name type="common">Geobacter daltonii</name>
    <dbReference type="NCBI Taxonomy" id="316067"/>
    <lineage>
        <taxon>Bacteria</taxon>
        <taxon>Pseudomonadati</taxon>
        <taxon>Thermodesulfobacteriota</taxon>
        <taxon>Desulfuromonadia</taxon>
        <taxon>Geobacterales</taxon>
        <taxon>Geobacteraceae</taxon>
        <taxon>Geotalea</taxon>
    </lineage>
</organism>
<dbReference type="HOGENOM" id="CLU_038371_6_0_7"/>
<dbReference type="OrthoDB" id="9760688at2"/>
<keyword evidence="6 14" id="KW-0808">Transferase</keyword>
<accession>B9M8X5</accession>
<evidence type="ECO:0000313" key="15">
    <source>
        <dbReference type="Proteomes" id="UP000007721"/>
    </source>
</evidence>
<protein>
    <recommendedName>
        <fullName evidence="11">Lipopolysaccharide heptosyltransferase 1</fullName>
        <ecNumber evidence="10">2.4.99.23</ecNumber>
    </recommendedName>
    <alternativeName>
        <fullName evidence="12">ADP-heptose:lipopolysaccharide heptosyltransferase I</fullName>
    </alternativeName>
</protein>
<evidence type="ECO:0000256" key="12">
    <source>
        <dbReference type="ARBA" id="ARBA00044330"/>
    </source>
</evidence>
<dbReference type="InterPro" id="IPR002201">
    <property type="entry name" value="Glyco_trans_9"/>
</dbReference>
<dbReference type="KEGG" id="geo:Geob_2116"/>
<keyword evidence="4" id="KW-0997">Cell inner membrane</keyword>
<dbReference type="CAZy" id="GT9">
    <property type="family name" value="Glycosyltransferase Family 9"/>
</dbReference>
<dbReference type="GO" id="GO:0005829">
    <property type="term" value="C:cytosol"/>
    <property type="evidence" value="ECO:0007669"/>
    <property type="project" value="TreeGrafter"/>
</dbReference>
<keyword evidence="5" id="KW-0328">Glycosyltransferase</keyword>
<evidence type="ECO:0000256" key="6">
    <source>
        <dbReference type="ARBA" id="ARBA00022679"/>
    </source>
</evidence>
<dbReference type="RefSeq" id="WP_012647200.1">
    <property type="nucleotide sequence ID" value="NC_011979.1"/>
</dbReference>
<dbReference type="PANTHER" id="PTHR30160:SF19">
    <property type="entry name" value="LIPOPOLYSACCHARIDE HEPTOSYLTRANSFERASE 1"/>
    <property type="match status" value="1"/>
</dbReference>
<dbReference type="InterPro" id="IPR051199">
    <property type="entry name" value="LPS_LOS_Heptosyltrfase"/>
</dbReference>
<evidence type="ECO:0000313" key="14">
    <source>
        <dbReference type="EMBL" id="ACM20471.1"/>
    </source>
</evidence>